<evidence type="ECO:0000313" key="1">
    <source>
        <dbReference type="EMBL" id="SVC62373.1"/>
    </source>
</evidence>
<gene>
    <name evidence="1" type="ORF">METZ01_LOCUS315227</name>
</gene>
<protein>
    <submittedName>
        <fullName evidence="1">Uncharacterized protein</fullName>
    </submittedName>
</protein>
<accession>A0A382NME7</accession>
<dbReference type="EMBL" id="UINC01101511">
    <property type="protein sequence ID" value="SVC62373.1"/>
    <property type="molecule type" value="Genomic_DNA"/>
</dbReference>
<reference evidence="1" key="1">
    <citation type="submission" date="2018-05" db="EMBL/GenBank/DDBJ databases">
        <authorList>
            <person name="Lanie J.A."/>
            <person name="Ng W.-L."/>
            <person name="Kazmierczak K.M."/>
            <person name="Andrzejewski T.M."/>
            <person name="Davidsen T.M."/>
            <person name="Wayne K.J."/>
            <person name="Tettelin H."/>
            <person name="Glass J.I."/>
            <person name="Rusch D."/>
            <person name="Podicherti R."/>
            <person name="Tsui H.-C.T."/>
            <person name="Winkler M.E."/>
        </authorList>
    </citation>
    <scope>NUCLEOTIDE SEQUENCE</scope>
</reference>
<sequence length="159" mass="17986">MKKILNLDKIQEAKVNKTYFPFFSVTNSFIDNEISKRLTKDFPSISRGGSFPIEALKSGASFIQLVEELKGNELRGLLEQKFDVSLSDKPAVTTARGMSRSKDGKIHSDSKTKIITLLIYLNEEWNHESGLLRLLRNPKDIEDYFLEIPASIGSMVAFK</sequence>
<name>A0A382NME7_9ZZZZ</name>
<proteinExistence type="predicted"/>
<dbReference type="Gene3D" id="2.60.120.620">
    <property type="entry name" value="q2cbj1_9rhob like domain"/>
    <property type="match status" value="1"/>
</dbReference>
<feature type="non-terminal residue" evidence="1">
    <location>
        <position position="159"/>
    </location>
</feature>
<dbReference type="AlphaFoldDB" id="A0A382NME7"/>
<organism evidence="1">
    <name type="scientific">marine metagenome</name>
    <dbReference type="NCBI Taxonomy" id="408172"/>
    <lineage>
        <taxon>unclassified sequences</taxon>
        <taxon>metagenomes</taxon>
        <taxon>ecological metagenomes</taxon>
    </lineage>
</organism>